<sequence>MFRSALKLTNTIKPQFSITSYSRYQGSSILRCYSTKVEDYFKWKELKDDDKRKFITEFVEQYRAKNKKTKNYYKQLASDMDVYDDIPSVFGLLYNDLIEKSVNNEVTPEFDEEFFTLLYKK</sequence>
<dbReference type="InParanoid" id="K0KG66"/>
<comment type="caution">
    <text evidence="1">The sequence shown here is derived from an EMBL/GenBank/DDBJ whole genome shotgun (WGS) entry which is preliminary data.</text>
</comment>
<dbReference type="HOGENOM" id="CLU_159429_0_0_1"/>
<protein>
    <submittedName>
        <fullName evidence="1">Uncharacterized protein</fullName>
    </submittedName>
</protein>
<dbReference type="eggNOG" id="ENOG502S51I">
    <property type="taxonomic scope" value="Eukaryota"/>
</dbReference>
<dbReference type="Proteomes" id="UP000009328">
    <property type="component" value="Unassembled WGS sequence"/>
</dbReference>
<accession>K0KG66</accession>
<keyword evidence="2" id="KW-1185">Reference proteome</keyword>
<organism evidence="1 2">
    <name type="scientific">Wickerhamomyces ciferrii (strain ATCC 14091 / BCRC 22168 / CBS 111 / JCM 3599 / NBRC 0793 / NRRL Y-1031 F-60-10)</name>
    <name type="common">Yeast</name>
    <name type="synonym">Pichia ciferrii</name>
    <dbReference type="NCBI Taxonomy" id="1206466"/>
    <lineage>
        <taxon>Eukaryota</taxon>
        <taxon>Fungi</taxon>
        <taxon>Dikarya</taxon>
        <taxon>Ascomycota</taxon>
        <taxon>Saccharomycotina</taxon>
        <taxon>Saccharomycetes</taxon>
        <taxon>Phaffomycetales</taxon>
        <taxon>Wickerhamomycetaceae</taxon>
        <taxon>Wickerhamomyces</taxon>
    </lineage>
</organism>
<gene>
    <name evidence="1" type="ORF">BN7_3708</name>
</gene>
<dbReference type="AlphaFoldDB" id="K0KG66"/>
<reference evidence="1 2" key="1">
    <citation type="journal article" date="2012" name="Eukaryot. Cell">
        <title>Draft genome sequence of Wickerhamomyces ciferrii NRRL Y-1031 F-60-10.</title>
        <authorList>
            <person name="Schneider J."/>
            <person name="Andrea H."/>
            <person name="Blom J."/>
            <person name="Jaenicke S."/>
            <person name="Ruckert C."/>
            <person name="Schorsch C."/>
            <person name="Szczepanowski R."/>
            <person name="Farwick M."/>
            <person name="Goesmann A."/>
            <person name="Puhler A."/>
            <person name="Schaffer S."/>
            <person name="Tauch A."/>
            <person name="Kohler T."/>
            <person name="Brinkrolf K."/>
        </authorList>
    </citation>
    <scope>NUCLEOTIDE SEQUENCE [LARGE SCALE GENOMIC DNA]</scope>
    <source>
        <strain evidence="2">ATCC 14091 / BCRC 22168 / CBS 111 / JCM 3599 / NBRC 0793 / NRRL Y-1031 F-60-10</strain>
    </source>
</reference>
<dbReference type="EMBL" id="CAIF01000109">
    <property type="protein sequence ID" value="CCH44150.1"/>
    <property type="molecule type" value="Genomic_DNA"/>
</dbReference>
<evidence type="ECO:0000313" key="2">
    <source>
        <dbReference type="Proteomes" id="UP000009328"/>
    </source>
</evidence>
<evidence type="ECO:0000313" key="1">
    <source>
        <dbReference type="EMBL" id="CCH44150.1"/>
    </source>
</evidence>
<proteinExistence type="predicted"/>
<name>K0KG66_WICCF</name>